<comment type="caution">
    <text evidence="18">The sequence shown here is derived from an EMBL/GenBank/DDBJ whole genome shotgun (WGS) entry which is preliminary data.</text>
</comment>
<comment type="catalytic activity">
    <reaction evidence="13">
        <text>O-phospho-L-threonyl-[protein] + H2O = L-threonyl-[protein] + phosphate</text>
        <dbReference type="Rhea" id="RHEA:47004"/>
        <dbReference type="Rhea" id="RHEA-COMP:11060"/>
        <dbReference type="Rhea" id="RHEA-COMP:11605"/>
        <dbReference type="ChEBI" id="CHEBI:15377"/>
        <dbReference type="ChEBI" id="CHEBI:30013"/>
        <dbReference type="ChEBI" id="CHEBI:43474"/>
        <dbReference type="ChEBI" id="CHEBI:61977"/>
        <dbReference type="EC" id="3.1.3.16"/>
    </reaction>
</comment>
<keyword evidence="11" id="KW-0539">Nucleus</keyword>
<dbReference type="SUPFAM" id="SSF56784">
    <property type="entry name" value="HAD-like"/>
    <property type="match status" value="1"/>
</dbReference>
<dbReference type="SMART" id="SM00577">
    <property type="entry name" value="CPDc"/>
    <property type="match status" value="1"/>
</dbReference>
<evidence type="ECO:0000259" key="17">
    <source>
        <dbReference type="PROSITE" id="PS50969"/>
    </source>
</evidence>
<evidence type="ECO:0000256" key="1">
    <source>
        <dbReference type="ARBA" id="ARBA00001936"/>
    </source>
</evidence>
<keyword evidence="6" id="KW-0479">Metal-binding</keyword>
<evidence type="ECO:0000256" key="14">
    <source>
        <dbReference type="ARBA" id="ARBA00063107"/>
    </source>
</evidence>
<dbReference type="PROSITE" id="PS50172">
    <property type="entry name" value="BRCT"/>
    <property type="match status" value="1"/>
</dbReference>
<dbReference type="InterPro" id="IPR001357">
    <property type="entry name" value="BRCT_dom"/>
</dbReference>
<evidence type="ECO:0000256" key="15">
    <source>
        <dbReference type="SAM" id="MobiDB-lite"/>
    </source>
</evidence>
<evidence type="ECO:0000256" key="4">
    <source>
        <dbReference type="ARBA" id="ARBA00013081"/>
    </source>
</evidence>
<feature type="region of interest" description="Disordered" evidence="15">
    <location>
        <begin position="548"/>
        <end position="567"/>
    </location>
</feature>
<keyword evidence="8" id="KW-0694">RNA-binding</keyword>
<dbReference type="CDD" id="cd17729">
    <property type="entry name" value="BRCT_CTDP1"/>
    <property type="match status" value="1"/>
</dbReference>
<dbReference type="SMART" id="SM00292">
    <property type="entry name" value="BRCT"/>
    <property type="match status" value="1"/>
</dbReference>
<evidence type="ECO:0000313" key="18">
    <source>
        <dbReference type="EMBL" id="KAG2557861.1"/>
    </source>
</evidence>
<dbReference type="InterPro" id="IPR004274">
    <property type="entry name" value="FCP1_dom"/>
</dbReference>
<comment type="cofactor">
    <cofactor evidence="2">
        <name>Mg(2+)</name>
        <dbReference type="ChEBI" id="CHEBI:18420"/>
    </cofactor>
</comment>
<dbReference type="GO" id="GO:0008420">
    <property type="term" value="F:RNA polymerase II CTD heptapeptide repeat phosphatase activity"/>
    <property type="evidence" value="ECO:0007669"/>
    <property type="project" value="InterPro"/>
</dbReference>
<feature type="region of interest" description="Disordered" evidence="15">
    <location>
        <begin position="382"/>
        <end position="543"/>
    </location>
</feature>
<evidence type="ECO:0000256" key="8">
    <source>
        <dbReference type="ARBA" id="ARBA00022884"/>
    </source>
</evidence>
<evidence type="ECO:0000256" key="13">
    <source>
        <dbReference type="ARBA" id="ARBA00048336"/>
    </source>
</evidence>
<sequence>MRVTVTPKDEERLVGLMARERPRSAVVTAGGDLVTAPGGGEGSDGDSSGSIQEITADDFRKDSSSGGALGFGASAPPRSRSWTGPPAMGYMARSYGQAFHSFAWLQAVQKKPLVACPAPEEVDEDEVEHAVDDASDGEKEEGEIEEGEAVEGSSSPPRPPPETIDLDSDAPEKSESVFAERSGGAAPSAAFQEVEVDYDQRVGSILEELEMISIEEAEKSFEGTCARLRTCFENLKPLYPENGSPVQILDPLVHQAFIGIDTLTTVAKSFNLPRREQNKTMLLKLLFHIKNRYSYMLSPDQRDELDSRVRQLVFEEKDNVSDPSTSGGTKVTNVPDTSGQISSGRLPFESGAANPFSASSLQRLEVPAKRISPLLDLHADYDENSLPSPTRDNAPPFPVPKPFGSFPMVPKHPSFPERAEPGRNSIYPSLNDPLKAVSSYQQKYGHKSVFPSDDLPSPTPSGDEGKSADKGGDIFGEVSSIPIPKKTVPSKSQMPASQPNTVSSSNISYAGGPPGYGKQAEQSAVGPNNALKTTSKNRDPRLRFLNRDSAGATDANQRVNPKDGNLGVGVPIINRKHKAVDEPQVDENLLKRFRNGSGDPRNVLVPTGNPNQLMTNMRALPNSSGTNTPFLQPYKSSAAQISAPPAVSLPPSLLKDIAVNPTVLMNWIKMEQQKMSASEPRQVATANAISSGMTNIENAGTVLPPGNAPKTTEAAQVLSIRPQVPMQTPPLNSQNDAGVLRMKPRDPRRILHNNVAQKTDAVGLEQVKSNGTAQPDSQGTKDQTASIVSQPALLPSIARPFSLSTKHVDPVSNSQLAATALMAPMAQTSVSIKRADPRLAVEQNGHNADAANAPVIPLEAVQPVIPWGDVDHLLDGYDDQQKALIQKERARRITEQQKMFSARKLCLVLDLDHTLLNSAKFIEVDSIHEEILRQKEEQDRSLPERHLYRLHHMNMWTKLRPGIWNFLEKASKLFELHLYTMGNKLYATEMAKVLDPTGTLFAGRVISRGDDGDPFDSDDRVPKSKDLDGVLGMESAVVIIDDSVRVWPHNRHNLIVVERYTYFPCSRRQFGLPGPSLLEIDRDERPEDGTLASSLAVIERIHRNFFSHPNLNEADVRSILAAEQQRILAGCRILFSRVFPIGDTKPHVHPLWQTAEQFGAVCTNQIDDRVTHVVANSLGTDKVNWALSTGRFVVHPGWVEASALLYRRANELDFAVQTTL</sequence>
<dbReference type="GO" id="GO:0009651">
    <property type="term" value="P:response to salt stress"/>
    <property type="evidence" value="ECO:0007669"/>
    <property type="project" value="UniProtKB-ARBA"/>
</dbReference>
<protein>
    <recommendedName>
        <fullName evidence="4">protein-serine/threonine phosphatase</fullName>
        <ecNumber evidence="4">3.1.3.16</ecNumber>
    </recommendedName>
</protein>
<keyword evidence="9" id="KW-0805">Transcription regulation</keyword>
<reference evidence="18" key="1">
    <citation type="submission" date="2020-05" db="EMBL/GenBank/DDBJ databases">
        <title>WGS assembly of Panicum virgatum.</title>
        <authorList>
            <person name="Lovell J.T."/>
            <person name="Jenkins J."/>
            <person name="Shu S."/>
            <person name="Juenger T.E."/>
            <person name="Schmutz J."/>
        </authorList>
    </citation>
    <scope>NUCLEOTIDE SEQUENCE</scope>
    <source>
        <strain evidence="18">AP13</strain>
    </source>
</reference>
<dbReference type="Pfam" id="PF25505">
    <property type="entry name" value="ARM_CPL3"/>
    <property type="match status" value="1"/>
</dbReference>
<feature type="domain" description="FCP1 homology" evidence="17">
    <location>
        <begin position="900"/>
        <end position="1080"/>
    </location>
</feature>
<dbReference type="Proteomes" id="UP000823388">
    <property type="component" value="Chromosome 8N"/>
</dbReference>
<dbReference type="NCBIfam" id="TIGR02250">
    <property type="entry name" value="FCP1_euk"/>
    <property type="match status" value="1"/>
</dbReference>
<feature type="compositionally biased region" description="Acidic residues" evidence="15">
    <location>
        <begin position="120"/>
        <end position="149"/>
    </location>
</feature>
<feature type="region of interest" description="Disordered" evidence="15">
    <location>
        <begin position="118"/>
        <end position="189"/>
    </location>
</feature>
<comment type="catalytic activity">
    <reaction evidence="12">
        <text>O-phospho-L-seryl-[protein] + H2O = L-seryl-[protein] + phosphate</text>
        <dbReference type="Rhea" id="RHEA:20629"/>
        <dbReference type="Rhea" id="RHEA-COMP:9863"/>
        <dbReference type="Rhea" id="RHEA-COMP:11604"/>
        <dbReference type="ChEBI" id="CHEBI:15377"/>
        <dbReference type="ChEBI" id="CHEBI:29999"/>
        <dbReference type="ChEBI" id="CHEBI:43474"/>
        <dbReference type="ChEBI" id="CHEBI:83421"/>
        <dbReference type="EC" id="3.1.3.16"/>
    </reaction>
</comment>
<comment type="subunit">
    <text evidence="14">Interacts with RAP74.</text>
</comment>
<organism evidence="18 19">
    <name type="scientific">Panicum virgatum</name>
    <name type="common">Blackwell switchgrass</name>
    <dbReference type="NCBI Taxonomy" id="38727"/>
    <lineage>
        <taxon>Eukaryota</taxon>
        <taxon>Viridiplantae</taxon>
        <taxon>Streptophyta</taxon>
        <taxon>Embryophyta</taxon>
        <taxon>Tracheophyta</taxon>
        <taxon>Spermatophyta</taxon>
        <taxon>Magnoliopsida</taxon>
        <taxon>Liliopsida</taxon>
        <taxon>Poales</taxon>
        <taxon>Poaceae</taxon>
        <taxon>PACMAD clade</taxon>
        <taxon>Panicoideae</taxon>
        <taxon>Panicodae</taxon>
        <taxon>Paniceae</taxon>
        <taxon>Panicinae</taxon>
        <taxon>Panicum</taxon>
        <taxon>Panicum sect. Hiantes</taxon>
    </lineage>
</organism>
<dbReference type="GO" id="GO:0046872">
    <property type="term" value="F:metal ion binding"/>
    <property type="evidence" value="ECO:0007669"/>
    <property type="project" value="UniProtKB-KW"/>
</dbReference>
<dbReference type="FunFam" id="3.40.50.10190:FF:000014">
    <property type="entry name" value="RNA polymerase II C-terminal domain phosphatase-like 3"/>
    <property type="match status" value="1"/>
</dbReference>
<feature type="compositionally biased region" description="Polar residues" evidence="15">
    <location>
        <begin position="489"/>
        <end position="508"/>
    </location>
</feature>
<dbReference type="FunFam" id="3.40.50.1000:FF:000098">
    <property type="entry name" value="RNA polymerase II C-terminal domain phosphatase-like 3"/>
    <property type="match status" value="1"/>
</dbReference>
<dbReference type="InterPro" id="IPR011947">
    <property type="entry name" value="FCP1_euk"/>
</dbReference>
<keyword evidence="7" id="KW-0378">Hydrolase</keyword>
<dbReference type="EMBL" id="CM029052">
    <property type="protein sequence ID" value="KAG2557861.1"/>
    <property type="molecule type" value="Genomic_DNA"/>
</dbReference>
<proteinExistence type="predicted"/>
<evidence type="ECO:0000256" key="5">
    <source>
        <dbReference type="ARBA" id="ARBA00022491"/>
    </source>
</evidence>
<dbReference type="Pfam" id="PF03031">
    <property type="entry name" value="NIF"/>
    <property type="match status" value="1"/>
</dbReference>
<evidence type="ECO:0000256" key="6">
    <source>
        <dbReference type="ARBA" id="ARBA00022723"/>
    </source>
</evidence>
<keyword evidence="5" id="KW-0678">Repressor</keyword>
<dbReference type="PROSITE" id="PS50969">
    <property type="entry name" value="FCP1"/>
    <property type="match status" value="1"/>
</dbReference>
<feature type="compositionally biased region" description="Polar residues" evidence="15">
    <location>
        <begin position="321"/>
        <end position="343"/>
    </location>
</feature>
<evidence type="ECO:0000259" key="16">
    <source>
        <dbReference type="PROSITE" id="PS50172"/>
    </source>
</evidence>
<evidence type="ECO:0000256" key="12">
    <source>
        <dbReference type="ARBA" id="ARBA00047761"/>
    </source>
</evidence>
<dbReference type="InterPro" id="IPR057473">
    <property type="entry name" value="ARM_CPL3"/>
</dbReference>
<evidence type="ECO:0000256" key="9">
    <source>
        <dbReference type="ARBA" id="ARBA00023015"/>
    </source>
</evidence>
<dbReference type="Pfam" id="PF00533">
    <property type="entry name" value="BRCT"/>
    <property type="match status" value="1"/>
</dbReference>
<dbReference type="GO" id="GO:0003723">
    <property type="term" value="F:RNA binding"/>
    <property type="evidence" value="ECO:0007669"/>
    <property type="project" value="UniProtKB-KW"/>
</dbReference>
<evidence type="ECO:0000256" key="2">
    <source>
        <dbReference type="ARBA" id="ARBA00001946"/>
    </source>
</evidence>
<comment type="subcellular location">
    <subcellularLocation>
        <location evidence="3">Nucleus</location>
    </subcellularLocation>
</comment>
<name>A0A8T0P6Q7_PANVG</name>
<dbReference type="SUPFAM" id="SSF52113">
    <property type="entry name" value="BRCT domain"/>
    <property type="match status" value="1"/>
</dbReference>
<dbReference type="PANTHER" id="PTHR23081:SF2">
    <property type="entry name" value="RNA POLYMERASE II C-TERMINAL DOMAIN PHOSPHATASE-LIKE 3"/>
    <property type="match status" value="1"/>
</dbReference>
<dbReference type="InterPro" id="IPR036420">
    <property type="entry name" value="BRCT_dom_sf"/>
</dbReference>
<keyword evidence="10" id="KW-0804">Transcription</keyword>
<feature type="compositionally biased region" description="Basic and acidic residues" evidence="15">
    <location>
        <begin position="463"/>
        <end position="472"/>
    </location>
</feature>
<dbReference type="InterPro" id="IPR036412">
    <property type="entry name" value="HAD-like_sf"/>
</dbReference>
<dbReference type="InterPro" id="IPR039189">
    <property type="entry name" value="Fcp1"/>
</dbReference>
<feature type="compositionally biased region" description="Polar residues" evidence="15">
    <location>
        <begin position="520"/>
        <end position="534"/>
    </location>
</feature>
<keyword evidence="19" id="KW-1185">Reference proteome</keyword>
<feature type="region of interest" description="Disordered" evidence="15">
    <location>
        <begin position="316"/>
        <end position="349"/>
    </location>
</feature>
<dbReference type="Gene3D" id="3.40.50.10190">
    <property type="entry name" value="BRCT domain"/>
    <property type="match status" value="1"/>
</dbReference>
<accession>A0A8T0P6Q7</accession>
<dbReference type="PANTHER" id="PTHR23081">
    <property type="entry name" value="RNA POLYMERASE II CTD PHOSPHATASE"/>
    <property type="match status" value="1"/>
</dbReference>
<evidence type="ECO:0000256" key="11">
    <source>
        <dbReference type="ARBA" id="ARBA00023242"/>
    </source>
</evidence>
<gene>
    <name evidence="18" type="ORF">PVAP13_8NG225000</name>
</gene>
<evidence type="ECO:0000256" key="3">
    <source>
        <dbReference type="ARBA" id="ARBA00004123"/>
    </source>
</evidence>
<evidence type="ECO:0000256" key="10">
    <source>
        <dbReference type="ARBA" id="ARBA00023163"/>
    </source>
</evidence>
<dbReference type="OrthoDB" id="10249888at2759"/>
<dbReference type="GO" id="GO:0005634">
    <property type="term" value="C:nucleus"/>
    <property type="evidence" value="ECO:0007669"/>
    <property type="project" value="UniProtKB-SubCell"/>
</dbReference>
<dbReference type="CDD" id="cd07521">
    <property type="entry name" value="HAD_FCP1-like"/>
    <property type="match status" value="1"/>
</dbReference>
<dbReference type="Gene3D" id="3.40.50.1000">
    <property type="entry name" value="HAD superfamily/HAD-like"/>
    <property type="match status" value="1"/>
</dbReference>
<feature type="region of interest" description="Disordered" evidence="15">
    <location>
        <begin position="27"/>
        <end position="90"/>
    </location>
</feature>
<dbReference type="InterPro" id="IPR023214">
    <property type="entry name" value="HAD_sf"/>
</dbReference>
<dbReference type="AlphaFoldDB" id="A0A8T0P6Q7"/>
<evidence type="ECO:0000256" key="7">
    <source>
        <dbReference type="ARBA" id="ARBA00022801"/>
    </source>
</evidence>
<evidence type="ECO:0000313" key="19">
    <source>
        <dbReference type="Proteomes" id="UP000823388"/>
    </source>
</evidence>
<comment type="cofactor">
    <cofactor evidence="1">
        <name>Mn(2+)</name>
        <dbReference type="ChEBI" id="CHEBI:29035"/>
    </cofactor>
</comment>
<feature type="domain" description="BRCT" evidence="16">
    <location>
        <begin position="1123"/>
        <end position="1216"/>
    </location>
</feature>
<dbReference type="EC" id="3.1.3.16" evidence="4"/>